<feature type="non-terminal residue" evidence="1">
    <location>
        <position position="161"/>
    </location>
</feature>
<sequence length="161" mass="18735">MFCKGLHRVTFKFRIFITRNKKLVCYSSLRQLKYSEMYARLNNGKQPLKLIQLSSTRWFAWSDAVSVNVKLFLRPLELSNASSEMLQHTDIESVKKTLEKTSSNFGNFLLPLDSIDFGTKFALYAAKKTIAQNTLKIVMERIVAFMIRLCEELIKRLPFNL</sequence>
<name>E9IG89_SOLIN</name>
<proteinExistence type="predicted"/>
<gene>
    <name evidence="1" type="ORF">SINV_01814</name>
</gene>
<dbReference type="AlphaFoldDB" id="E9IG89"/>
<protein>
    <submittedName>
        <fullName evidence="1">Uncharacterized protein</fullName>
    </submittedName>
</protein>
<dbReference type="HOGENOM" id="CLU_1647982_0_0_1"/>
<reference evidence="1" key="1">
    <citation type="journal article" date="2011" name="Proc. Natl. Acad. Sci. U.S.A.">
        <title>The genome of the fire ant Solenopsis invicta.</title>
        <authorList>
            <person name="Wurm Y."/>
            <person name="Wang J."/>
            <person name="Riba-Grognuz O."/>
            <person name="Corona M."/>
            <person name="Nygaard S."/>
            <person name="Hunt B.G."/>
            <person name="Ingram K.K."/>
            <person name="Falquet L."/>
            <person name="Nipitwattanaphon M."/>
            <person name="Gotzek D."/>
            <person name="Dijkstra M.B."/>
            <person name="Oettler J."/>
            <person name="Comtesse F."/>
            <person name="Shih C.J."/>
            <person name="Wu W.J."/>
            <person name="Yang C.C."/>
            <person name="Thomas J."/>
            <person name="Beaudoing E."/>
            <person name="Pradervand S."/>
            <person name="Flegel V."/>
            <person name="Cook E.D."/>
            <person name="Fabbretti R."/>
            <person name="Stockinger H."/>
            <person name="Long L."/>
            <person name="Farmerie W.G."/>
            <person name="Oakey J."/>
            <person name="Boomsma J.J."/>
            <person name="Pamilo P."/>
            <person name="Yi S.V."/>
            <person name="Heinze J."/>
            <person name="Goodisman M.A."/>
            <person name="Farinelli L."/>
            <person name="Harshman K."/>
            <person name="Hulo N."/>
            <person name="Cerutti L."/>
            <person name="Xenarios I."/>
            <person name="Shoemaker D."/>
            <person name="Keller L."/>
        </authorList>
    </citation>
    <scope>NUCLEOTIDE SEQUENCE [LARGE SCALE GENOMIC DNA]</scope>
</reference>
<evidence type="ECO:0000313" key="1">
    <source>
        <dbReference type="EMBL" id="EFZ20414.1"/>
    </source>
</evidence>
<organism>
    <name type="scientific">Solenopsis invicta</name>
    <name type="common">Red imported fire ant</name>
    <name type="synonym">Solenopsis wagneri</name>
    <dbReference type="NCBI Taxonomy" id="13686"/>
    <lineage>
        <taxon>Eukaryota</taxon>
        <taxon>Metazoa</taxon>
        <taxon>Ecdysozoa</taxon>
        <taxon>Arthropoda</taxon>
        <taxon>Hexapoda</taxon>
        <taxon>Insecta</taxon>
        <taxon>Pterygota</taxon>
        <taxon>Neoptera</taxon>
        <taxon>Endopterygota</taxon>
        <taxon>Hymenoptera</taxon>
        <taxon>Apocrita</taxon>
        <taxon>Aculeata</taxon>
        <taxon>Formicoidea</taxon>
        <taxon>Formicidae</taxon>
        <taxon>Myrmicinae</taxon>
        <taxon>Solenopsis</taxon>
    </lineage>
</organism>
<dbReference type="EMBL" id="GL762949">
    <property type="protein sequence ID" value="EFZ20414.1"/>
    <property type="molecule type" value="Genomic_DNA"/>
</dbReference>
<accession>E9IG89</accession>